<dbReference type="GO" id="GO:0006629">
    <property type="term" value="P:lipid metabolic process"/>
    <property type="evidence" value="ECO:0007669"/>
    <property type="project" value="InterPro"/>
</dbReference>
<evidence type="ECO:0000313" key="7">
    <source>
        <dbReference type="Proteomes" id="UP000256328"/>
    </source>
</evidence>
<sequence length="475" mass="52822">MRSTSIFASLILLAIGGFNLSIASPPPQHTLSTPSIFQDANISLPLFAELEELARIVDISYCVGTTGISKPFQCASRCDDFPNFELVTTFNTGPLMSDSCGYVTLDHGKKSPGSGAIHQGKGRIIVAFRGTYSIANTIVDLSTVPQEYVPYPEEPGKSPTNNPDGGDVGRQRPPFWDRIPKPGFLSARRRNALQPERLQAQEASRAARIREDQSRKCENCTVHSGFWTSWQNTRSVILPHLYLMKQNHPDYDLHFVGHSLGGAVAALAGLEANGLGWKPTITTFGEPRVGNAPFRDYIDSIFALNSNSNNGNGERYRRVTHVDDPVPLLPLQEWGYRAHAGEVYISKAALSPMRADVRLCFGDEDVNCIASAEVDEAWFESVDKDIHIDVLEEIDEAAIAEVQDEPIEARQLGKRWGVPIPARYKMWQLFFAHRDYFWRLGLCVAGGDPWDWGRGQYNFTDIDVELPRGKGVEEL</sequence>
<accession>A0A3D8QR32</accession>
<evidence type="ECO:0000256" key="1">
    <source>
        <dbReference type="ARBA" id="ARBA00022729"/>
    </source>
</evidence>
<feature type="signal peptide" evidence="4">
    <location>
        <begin position="1"/>
        <end position="23"/>
    </location>
</feature>
<dbReference type="InterPro" id="IPR029058">
    <property type="entry name" value="AB_hydrolase_fold"/>
</dbReference>
<proteinExistence type="predicted"/>
<feature type="chain" id="PRO_5017801258" description="Fungal lipase-type domain-containing protein" evidence="4">
    <location>
        <begin position="24"/>
        <end position="475"/>
    </location>
</feature>
<protein>
    <recommendedName>
        <fullName evidence="5">Fungal lipase-type domain-containing protein</fullName>
    </recommendedName>
</protein>
<reference evidence="6 7" key="1">
    <citation type="journal article" date="2018" name="IMA Fungus">
        <title>IMA Genome-F 9: Draft genome sequence of Annulohypoxylon stygium, Aspergillus mulundensis, Berkeleyomyces basicola (syn. Thielaviopsis basicola), Ceratocystis smalleyi, two Cercospora beticola strains, Coleophoma cylindrospora, Fusarium fracticaudum, Phialophora cf. hyalina, and Morchella septimelata.</title>
        <authorList>
            <person name="Wingfield B.D."/>
            <person name="Bills G.F."/>
            <person name="Dong Y."/>
            <person name="Huang W."/>
            <person name="Nel W.J."/>
            <person name="Swalarsk-Parry B.S."/>
            <person name="Vaghefi N."/>
            <person name="Wilken P.M."/>
            <person name="An Z."/>
            <person name="de Beer Z.W."/>
            <person name="De Vos L."/>
            <person name="Chen L."/>
            <person name="Duong T.A."/>
            <person name="Gao Y."/>
            <person name="Hammerbacher A."/>
            <person name="Kikkert J.R."/>
            <person name="Li Y."/>
            <person name="Li H."/>
            <person name="Li K."/>
            <person name="Li Q."/>
            <person name="Liu X."/>
            <person name="Ma X."/>
            <person name="Naidoo K."/>
            <person name="Pethybridge S.J."/>
            <person name="Sun J."/>
            <person name="Steenkamp E.T."/>
            <person name="van der Nest M.A."/>
            <person name="van Wyk S."/>
            <person name="Wingfield M.J."/>
            <person name="Xiong C."/>
            <person name="Yue Q."/>
            <person name="Zhang X."/>
        </authorList>
    </citation>
    <scope>NUCLEOTIDE SEQUENCE [LARGE SCALE GENOMIC DNA]</scope>
    <source>
        <strain evidence="6 7">BP5796</strain>
    </source>
</reference>
<evidence type="ECO:0000259" key="5">
    <source>
        <dbReference type="Pfam" id="PF01764"/>
    </source>
</evidence>
<dbReference type="CDD" id="cd00519">
    <property type="entry name" value="Lipase_3"/>
    <property type="match status" value="1"/>
</dbReference>
<keyword evidence="7" id="KW-1185">Reference proteome</keyword>
<feature type="domain" description="Fungal lipase-type" evidence="5">
    <location>
        <begin position="215"/>
        <end position="332"/>
    </location>
</feature>
<dbReference type="GO" id="GO:0016787">
    <property type="term" value="F:hydrolase activity"/>
    <property type="evidence" value="ECO:0007669"/>
    <property type="project" value="UniProtKB-KW"/>
</dbReference>
<dbReference type="OrthoDB" id="438440at2759"/>
<dbReference type="SUPFAM" id="SSF53474">
    <property type="entry name" value="alpha/beta-Hydrolases"/>
    <property type="match status" value="1"/>
</dbReference>
<evidence type="ECO:0000313" key="6">
    <source>
        <dbReference type="EMBL" id="RDW64171.1"/>
    </source>
</evidence>
<dbReference type="InterPro" id="IPR051299">
    <property type="entry name" value="AB_hydrolase_lip/est"/>
</dbReference>
<evidence type="ECO:0000256" key="3">
    <source>
        <dbReference type="SAM" id="MobiDB-lite"/>
    </source>
</evidence>
<keyword evidence="1 4" id="KW-0732">Signal</keyword>
<dbReference type="EMBL" id="PDLN01000016">
    <property type="protein sequence ID" value="RDW64171.1"/>
    <property type="molecule type" value="Genomic_DNA"/>
</dbReference>
<dbReference type="Pfam" id="PF01764">
    <property type="entry name" value="Lipase_3"/>
    <property type="match status" value="1"/>
</dbReference>
<organism evidence="6 7">
    <name type="scientific">Coleophoma crateriformis</name>
    <dbReference type="NCBI Taxonomy" id="565419"/>
    <lineage>
        <taxon>Eukaryota</taxon>
        <taxon>Fungi</taxon>
        <taxon>Dikarya</taxon>
        <taxon>Ascomycota</taxon>
        <taxon>Pezizomycotina</taxon>
        <taxon>Leotiomycetes</taxon>
        <taxon>Helotiales</taxon>
        <taxon>Dermateaceae</taxon>
        <taxon>Coleophoma</taxon>
    </lineage>
</organism>
<dbReference type="AlphaFoldDB" id="A0A3D8QR32"/>
<evidence type="ECO:0000256" key="4">
    <source>
        <dbReference type="SAM" id="SignalP"/>
    </source>
</evidence>
<dbReference type="PANTHER" id="PTHR46640:SF1">
    <property type="entry name" value="FUNGAL LIPASE-LIKE DOMAIN-CONTAINING PROTEIN-RELATED"/>
    <property type="match status" value="1"/>
</dbReference>
<name>A0A3D8QR32_9HELO</name>
<dbReference type="Gene3D" id="3.40.50.1820">
    <property type="entry name" value="alpha/beta hydrolase"/>
    <property type="match status" value="1"/>
</dbReference>
<evidence type="ECO:0000256" key="2">
    <source>
        <dbReference type="ARBA" id="ARBA00022801"/>
    </source>
</evidence>
<dbReference type="InterPro" id="IPR002921">
    <property type="entry name" value="Fungal_lipase-type"/>
</dbReference>
<dbReference type="PANTHER" id="PTHR46640">
    <property type="entry name" value="TRIACYLGLYCEROL LIPASE, PUTATIVE (AFU_ORTHOLOGUE AFUA_6G06510)-RELATED"/>
    <property type="match status" value="1"/>
</dbReference>
<keyword evidence="2" id="KW-0378">Hydrolase</keyword>
<dbReference type="Proteomes" id="UP000256328">
    <property type="component" value="Unassembled WGS sequence"/>
</dbReference>
<feature type="region of interest" description="Disordered" evidence="3">
    <location>
        <begin position="150"/>
        <end position="173"/>
    </location>
</feature>
<comment type="caution">
    <text evidence="6">The sequence shown here is derived from an EMBL/GenBank/DDBJ whole genome shotgun (WGS) entry which is preliminary data.</text>
</comment>
<gene>
    <name evidence="6" type="ORF">BP5796_10673</name>
</gene>